<name>A0A178KPZ1_9GAMM</name>
<gene>
    <name evidence="2" type="ORF">A3K86_06630</name>
</gene>
<feature type="transmembrane region" description="Helical" evidence="1">
    <location>
        <begin position="64"/>
        <end position="87"/>
    </location>
</feature>
<feature type="transmembrane region" description="Helical" evidence="1">
    <location>
        <begin position="230"/>
        <end position="251"/>
    </location>
</feature>
<evidence type="ECO:0000313" key="2">
    <source>
        <dbReference type="EMBL" id="OAN18824.1"/>
    </source>
</evidence>
<dbReference type="STRING" id="858640.A3K86_06630"/>
<comment type="caution">
    <text evidence="2">The sequence shown here is derived from an EMBL/GenBank/DDBJ whole genome shotgun (WGS) entry which is preliminary data.</text>
</comment>
<dbReference type="EMBL" id="LVHF01000012">
    <property type="protein sequence ID" value="OAN18824.1"/>
    <property type="molecule type" value="Genomic_DNA"/>
</dbReference>
<dbReference type="AlphaFoldDB" id="A0A178KPZ1"/>
<keyword evidence="3" id="KW-1185">Reference proteome</keyword>
<accession>A0A178KPZ1</accession>
<feature type="transmembrane region" description="Helical" evidence="1">
    <location>
        <begin position="94"/>
        <end position="116"/>
    </location>
</feature>
<keyword evidence="1" id="KW-1133">Transmembrane helix</keyword>
<feature type="transmembrane region" description="Helical" evidence="1">
    <location>
        <begin position="166"/>
        <end position="187"/>
    </location>
</feature>
<sequence length="442" mass="48852">MQLTSDDALNFARGVQRFSVLEFRPHFPGYPAFIGVAHIAARWCDPQVAVIWVSLISAMLIPLAVARLIFLCVSSLVAAVVGCLLVLSQPLLASIALSGLSDATAILFTLLSLMAASQKQYRWVGVWLGLMLATRPSYFVLALGVGMFPWWHGLHRQLGVKAVVKAYFQASWIIAVIGALSLGFIWAHDGKAYIDEGIRFTQGHFAIWGNTVEGNDATLWQWVIAISNGMGWPVLVAAFLSLLSSVFLVFFQSAKHGASSVHRVNSVSQLAACASVAVAYWTWISLGQNPDNLRHWAPVLFLFLVVIVGQLSWLAKSNELWLVAIMVLAGYDVGRNVAALAQSRLQPQAPIQQAITWIRKHPQIRVIGTNYSVNLVRAQLKGRAVYDMFYPSSQRALSEQAQSDPHSAWRLSGIRLNGHELYAQFPPRFVGERGLYLYQINQ</sequence>
<dbReference type="OrthoDB" id="244199at2"/>
<feature type="transmembrane region" description="Helical" evidence="1">
    <location>
        <begin position="295"/>
        <end position="315"/>
    </location>
</feature>
<proteinExistence type="predicted"/>
<keyword evidence="1" id="KW-0812">Transmembrane</keyword>
<reference evidence="2 3" key="1">
    <citation type="submission" date="2016-03" db="EMBL/GenBank/DDBJ databases">
        <title>Photobacterium proteolyticum sp. nov. a protease producing bacterium isolated from ocean sediments of Laizhou Bay.</title>
        <authorList>
            <person name="Li Y."/>
        </authorList>
    </citation>
    <scope>NUCLEOTIDE SEQUENCE [LARGE SCALE GENOMIC DNA]</scope>
    <source>
        <strain evidence="2 3">R-40508</strain>
    </source>
</reference>
<feature type="transmembrane region" description="Helical" evidence="1">
    <location>
        <begin position="136"/>
        <end position="154"/>
    </location>
</feature>
<feature type="transmembrane region" description="Helical" evidence="1">
    <location>
        <begin position="263"/>
        <end position="283"/>
    </location>
</feature>
<dbReference type="Proteomes" id="UP000078503">
    <property type="component" value="Unassembled WGS sequence"/>
</dbReference>
<protein>
    <recommendedName>
        <fullName evidence="4">Glycosyltransferase RgtA/B/C/D-like domain-containing protein</fullName>
    </recommendedName>
</protein>
<evidence type="ECO:0008006" key="4">
    <source>
        <dbReference type="Google" id="ProtNLM"/>
    </source>
</evidence>
<evidence type="ECO:0000256" key="1">
    <source>
        <dbReference type="SAM" id="Phobius"/>
    </source>
</evidence>
<organism evidence="2 3">
    <name type="scientific">Photobacterium jeanii</name>
    <dbReference type="NCBI Taxonomy" id="858640"/>
    <lineage>
        <taxon>Bacteria</taxon>
        <taxon>Pseudomonadati</taxon>
        <taxon>Pseudomonadota</taxon>
        <taxon>Gammaproteobacteria</taxon>
        <taxon>Vibrionales</taxon>
        <taxon>Vibrionaceae</taxon>
        <taxon>Photobacterium</taxon>
    </lineage>
</organism>
<evidence type="ECO:0000313" key="3">
    <source>
        <dbReference type="Proteomes" id="UP000078503"/>
    </source>
</evidence>
<keyword evidence="1" id="KW-0472">Membrane</keyword>